<name>A0A517DR13_9FIRM</name>
<protein>
    <submittedName>
        <fullName evidence="3">ESPTERase</fullName>
        <ecNumber evidence="3">3.1.-.-</ecNumber>
    </submittedName>
</protein>
<evidence type="ECO:0000256" key="1">
    <source>
        <dbReference type="ARBA" id="ARBA00005953"/>
    </source>
</evidence>
<dbReference type="SUPFAM" id="SSF54637">
    <property type="entry name" value="Thioesterase/thiol ester dehydrase-isomerase"/>
    <property type="match status" value="1"/>
</dbReference>
<dbReference type="InterPro" id="IPR050563">
    <property type="entry name" value="4-hydroxybenzoyl-CoA_TE"/>
</dbReference>
<dbReference type="KEGG" id="sted:SPTER_10530"/>
<dbReference type="InterPro" id="IPR006684">
    <property type="entry name" value="YbgC/YbaW"/>
</dbReference>
<dbReference type="GO" id="GO:0047617">
    <property type="term" value="F:fatty acyl-CoA hydrolase activity"/>
    <property type="evidence" value="ECO:0007669"/>
    <property type="project" value="TreeGrafter"/>
</dbReference>
<evidence type="ECO:0000313" key="4">
    <source>
        <dbReference type="Proteomes" id="UP000320776"/>
    </source>
</evidence>
<dbReference type="PANTHER" id="PTHR31793:SF27">
    <property type="entry name" value="NOVEL THIOESTERASE SUPERFAMILY DOMAIN AND SAPOSIN A-TYPE DOMAIN CONTAINING PROTEIN (0610012H03RIK)"/>
    <property type="match status" value="1"/>
</dbReference>
<dbReference type="RefSeq" id="WP_144349356.1">
    <property type="nucleotide sequence ID" value="NZ_CP036259.1"/>
</dbReference>
<dbReference type="InterPro" id="IPR029069">
    <property type="entry name" value="HotDog_dom_sf"/>
</dbReference>
<evidence type="ECO:0000313" key="3">
    <source>
        <dbReference type="EMBL" id="QDR79757.1"/>
    </source>
</evidence>
<dbReference type="Proteomes" id="UP000320776">
    <property type="component" value="Chromosome"/>
</dbReference>
<dbReference type="OrthoDB" id="9800856at2"/>
<comment type="similarity">
    <text evidence="1">Belongs to the 4-hydroxybenzoyl-CoA thioesterase family.</text>
</comment>
<keyword evidence="4" id="KW-1185">Reference proteome</keyword>
<proteinExistence type="inferred from homology"/>
<dbReference type="Pfam" id="PF13279">
    <property type="entry name" value="4HBT_2"/>
    <property type="match status" value="1"/>
</dbReference>
<dbReference type="PANTHER" id="PTHR31793">
    <property type="entry name" value="4-HYDROXYBENZOYL-COA THIOESTERASE FAMILY MEMBER"/>
    <property type="match status" value="1"/>
</dbReference>
<dbReference type="EC" id="3.1.-.-" evidence="3"/>
<dbReference type="AlphaFoldDB" id="A0A517DR13"/>
<dbReference type="Gene3D" id="3.10.129.10">
    <property type="entry name" value="Hotdog Thioesterase"/>
    <property type="match status" value="1"/>
</dbReference>
<reference evidence="3 4" key="1">
    <citation type="submission" date="2019-02" db="EMBL/GenBank/DDBJ databases">
        <title>Closed genome of Sporomusa termitida DSM 4440.</title>
        <authorList>
            <person name="Poehlein A."/>
            <person name="Daniel R."/>
        </authorList>
    </citation>
    <scope>NUCLEOTIDE SEQUENCE [LARGE SCALE GENOMIC DNA]</scope>
    <source>
        <strain evidence="3 4">DSM 4440</strain>
    </source>
</reference>
<dbReference type="NCBIfam" id="TIGR00051">
    <property type="entry name" value="YbgC/FadM family acyl-CoA thioesterase"/>
    <property type="match status" value="1"/>
</dbReference>
<organism evidence="3 4">
    <name type="scientific">Sporomusa termitida</name>
    <dbReference type="NCBI Taxonomy" id="2377"/>
    <lineage>
        <taxon>Bacteria</taxon>
        <taxon>Bacillati</taxon>
        <taxon>Bacillota</taxon>
        <taxon>Negativicutes</taxon>
        <taxon>Selenomonadales</taxon>
        <taxon>Sporomusaceae</taxon>
        <taxon>Sporomusa</taxon>
    </lineage>
</organism>
<dbReference type="CDD" id="cd00586">
    <property type="entry name" value="4HBT"/>
    <property type="match status" value="1"/>
</dbReference>
<dbReference type="PIRSF" id="PIRSF003230">
    <property type="entry name" value="YbgC"/>
    <property type="match status" value="1"/>
</dbReference>
<keyword evidence="2 3" id="KW-0378">Hydrolase</keyword>
<evidence type="ECO:0000256" key="2">
    <source>
        <dbReference type="ARBA" id="ARBA00022801"/>
    </source>
</evidence>
<sequence>MITVREKVRFVETDMMGVVHHANYFRWFEMARVEYLRQAGVLLNDLMAEDIVFPITDVDCKYRLSARFDDIIVIEAVLAEMSKVKMVFTYRVLREHDGALLATGRTQNAFTNRQGKIVRLPDHYFKKISSSLPDKGC</sequence>
<accession>A0A517DR13</accession>
<dbReference type="EMBL" id="CP036259">
    <property type="protein sequence ID" value="QDR79757.1"/>
    <property type="molecule type" value="Genomic_DNA"/>
</dbReference>
<gene>
    <name evidence="3" type="ORF">SPTER_10530</name>
</gene>